<reference evidence="1 2" key="1">
    <citation type="journal article" date="2014" name="Genome Announc.">
        <title>Draft Genome Sequence of Brevibacillus panacihumi Strain W25, a Halotolerant Hydrocarbon-Degrading Bacterium.</title>
        <authorList>
            <person name="Wang X."/>
            <person name="Jin D."/>
            <person name="Zhou L."/>
            <person name="Wu L."/>
            <person name="An W."/>
            <person name="Chen Y."/>
            <person name="Zhao L."/>
        </authorList>
    </citation>
    <scope>NUCLEOTIDE SEQUENCE [LARGE SCALE GENOMIC DNA]</scope>
    <source>
        <strain evidence="1 2">W25</strain>
    </source>
</reference>
<comment type="caution">
    <text evidence="1">The sequence shown here is derived from an EMBL/GenBank/DDBJ whole genome shotgun (WGS) entry which is preliminary data.</text>
</comment>
<organism evidence="1 2">
    <name type="scientific">Brevibacillus panacihumi W25</name>
    <dbReference type="NCBI Taxonomy" id="1408254"/>
    <lineage>
        <taxon>Bacteria</taxon>
        <taxon>Bacillati</taxon>
        <taxon>Bacillota</taxon>
        <taxon>Bacilli</taxon>
        <taxon>Bacillales</taxon>
        <taxon>Paenibacillaceae</taxon>
        <taxon>Brevibacillus</taxon>
    </lineage>
</organism>
<keyword evidence="2" id="KW-1185">Reference proteome</keyword>
<dbReference type="STRING" id="1408254.T458_06870"/>
<dbReference type="HOGENOM" id="CLU_2314829_0_0_9"/>
<protein>
    <submittedName>
        <fullName evidence="1">Uncharacterized protein</fullName>
    </submittedName>
</protein>
<accession>V6MAX9</accession>
<sequence>MPFIVYDFSEEIPVKPRRKRGTSVRDALTFEVGWRKTVLGWVNLRLVDGIDRTVVNLAPHHFIDFVPEAMSDAVSGVVYLSADQVEELGFTLVREEVIA</sequence>
<evidence type="ECO:0000313" key="1">
    <source>
        <dbReference type="EMBL" id="EST55679.1"/>
    </source>
</evidence>
<dbReference type="EMBL" id="AYJU01000003">
    <property type="protein sequence ID" value="EST55679.1"/>
    <property type="molecule type" value="Genomic_DNA"/>
</dbReference>
<dbReference type="PATRIC" id="fig|1408254.3.peg.1366"/>
<evidence type="ECO:0000313" key="2">
    <source>
        <dbReference type="Proteomes" id="UP000017973"/>
    </source>
</evidence>
<name>V6MAX9_9BACL</name>
<gene>
    <name evidence="1" type="ORF">T458_06870</name>
</gene>
<proteinExistence type="predicted"/>
<dbReference type="AlphaFoldDB" id="V6MAX9"/>
<dbReference type="RefSeq" id="WP_023555398.1">
    <property type="nucleotide sequence ID" value="NZ_KI629787.1"/>
</dbReference>
<dbReference type="Proteomes" id="UP000017973">
    <property type="component" value="Unassembled WGS sequence"/>
</dbReference>
<dbReference type="OrthoDB" id="9961762at2"/>